<dbReference type="PANTHER" id="PTHR24096">
    <property type="entry name" value="LONG-CHAIN-FATTY-ACID--COA LIGASE"/>
    <property type="match status" value="1"/>
</dbReference>
<dbReference type="Pfam" id="PF00501">
    <property type="entry name" value="AMP-binding"/>
    <property type="match status" value="1"/>
</dbReference>
<dbReference type="InterPro" id="IPR025110">
    <property type="entry name" value="AMP-bd_C"/>
</dbReference>
<protein>
    <submittedName>
        <fullName evidence="5">Long-chain-fatty-acid--CoA ligase</fullName>
        <ecNumber evidence="5">6.2.1.3</ecNumber>
    </submittedName>
</protein>
<sequence length="360" mass="41266">MHDICFFLPRFAWWPRRASRTKVRNPRRGIIPECHPQIFYSHMYKCERGNESILGVLPFFHVYGMTAVMNLSIMEGYKMILLPKFDVETTLKTIEKQRPTLFPGAPTIYIALLNHPNLKKYDLSSIKICISGSAPLPVEVQEQFETVTGGKIIEGYGLTEASPVTHSNFIWDGKRIKGSIGVPWPDTEAMIVSLETGEKANINEIGEIVVRGPQVMKGYWNRPEETAATLRDGWLYTGDLGYMNEEGYFFVVDRKKDMIIASGYNVYPREVEEVLYEHPKVQEAVVIGVPDAYRGETVKAFIVLKEGEQCTEEELDQFMRSKLAAYKVPRIYEFRKELPKTAVGKILRRALVEEEKEKQK</sequence>
<dbReference type="GO" id="GO:0004467">
    <property type="term" value="F:long-chain fatty acid-CoA ligase activity"/>
    <property type="evidence" value="ECO:0007669"/>
    <property type="project" value="UniProtKB-EC"/>
</dbReference>
<comment type="similarity">
    <text evidence="1">Belongs to the ATP-dependent AMP-binding enzyme family.</text>
</comment>
<evidence type="ECO:0000256" key="2">
    <source>
        <dbReference type="ARBA" id="ARBA00022598"/>
    </source>
</evidence>
<feature type="domain" description="AMP-dependent synthetase/ligase" evidence="3">
    <location>
        <begin position="46"/>
        <end position="220"/>
    </location>
</feature>
<dbReference type="Proteomes" id="UP000032102">
    <property type="component" value="Unassembled WGS sequence"/>
</dbReference>
<dbReference type="AlphaFoldDB" id="A0A0D0RYX5"/>
<dbReference type="Gene3D" id="3.30.300.30">
    <property type="match status" value="1"/>
</dbReference>
<gene>
    <name evidence="5" type="ORF">LH47_01336</name>
</gene>
<name>A0A0D0RYX5_9BACL</name>
<dbReference type="EMBL" id="JXTH01000021">
    <property type="protein sequence ID" value="KIQ94530.1"/>
    <property type="molecule type" value="Genomic_DNA"/>
</dbReference>
<dbReference type="PATRIC" id="fig|404937.3.peg.1406"/>
<evidence type="ECO:0000256" key="1">
    <source>
        <dbReference type="ARBA" id="ARBA00006432"/>
    </source>
</evidence>
<dbReference type="InterPro" id="IPR000873">
    <property type="entry name" value="AMP-dep_synth/lig_dom"/>
</dbReference>
<proteinExistence type="inferred from homology"/>
<organism evidence="5 6">
    <name type="scientific">Anoxybacillus thermarum</name>
    <dbReference type="NCBI Taxonomy" id="404937"/>
    <lineage>
        <taxon>Bacteria</taxon>
        <taxon>Bacillati</taxon>
        <taxon>Bacillota</taxon>
        <taxon>Bacilli</taxon>
        <taxon>Bacillales</taxon>
        <taxon>Anoxybacillaceae</taxon>
        <taxon>Anoxybacillus</taxon>
    </lineage>
</organism>
<keyword evidence="2 5" id="KW-0436">Ligase</keyword>
<reference evidence="5 6" key="1">
    <citation type="submission" date="2015-01" db="EMBL/GenBank/DDBJ databases">
        <title>Draft genome of Anoxybacillus thermarum strain AF/04.</title>
        <authorList>
            <person name="Poli A."/>
            <person name="Nicolaus B."/>
            <person name="Chan K.-G."/>
            <person name="Kahar U.M."/>
            <person name="Yaakob A.S."/>
            <person name="Chan C.S."/>
            <person name="Goh K.M."/>
        </authorList>
    </citation>
    <scope>NUCLEOTIDE SEQUENCE [LARGE SCALE GENOMIC DNA]</scope>
    <source>
        <strain evidence="5 6">AF/04</strain>
    </source>
</reference>
<dbReference type="InterPro" id="IPR045851">
    <property type="entry name" value="AMP-bd_C_sf"/>
</dbReference>
<feature type="domain" description="AMP-binding enzyme C-terminal" evidence="4">
    <location>
        <begin position="270"/>
        <end position="345"/>
    </location>
</feature>
<dbReference type="Gene3D" id="3.40.50.980">
    <property type="match status" value="1"/>
</dbReference>
<dbReference type="FunFam" id="3.30.300.30:FF:000008">
    <property type="entry name" value="2,3-dihydroxybenzoate-AMP ligase"/>
    <property type="match status" value="1"/>
</dbReference>
<evidence type="ECO:0000259" key="3">
    <source>
        <dbReference type="Pfam" id="PF00501"/>
    </source>
</evidence>
<comment type="caution">
    <text evidence="5">The sequence shown here is derived from an EMBL/GenBank/DDBJ whole genome shotgun (WGS) entry which is preliminary data.</text>
</comment>
<dbReference type="SUPFAM" id="SSF56801">
    <property type="entry name" value="Acetyl-CoA synthetase-like"/>
    <property type="match status" value="1"/>
</dbReference>
<dbReference type="Pfam" id="PF13193">
    <property type="entry name" value="AMP-binding_C"/>
    <property type="match status" value="1"/>
</dbReference>
<evidence type="ECO:0000259" key="4">
    <source>
        <dbReference type="Pfam" id="PF13193"/>
    </source>
</evidence>
<evidence type="ECO:0000313" key="5">
    <source>
        <dbReference type="EMBL" id="KIQ94530.1"/>
    </source>
</evidence>
<dbReference type="Gene3D" id="2.30.38.10">
    <property type="entry name" value="Luciferase, Domain 3"/>
    <property type="match status" value="1"/>
</dbReference>
<accession>A0A0D0RYX5</accession>
<evidence type="ECO:0000313" key="6">
    <source>
        <dbReference type="Proteomes" id="UP000032102"/>
    </source>
</evidence>
<dbReference type="EC" id="6.2.1.3" evidence="5"/>
<keyword evidence="6" id="KW-1185">Reference proteome</keyword>